<dbReference type="GO" id="GO:0016787">
    <property type="term" value="F:hydrolase activity"/>
    <property type="evidence" value="ECO:0007669"/>
    <property type="project" value="UniProtKB-KW"/>
</dbReference>
<dbReference type="RefSeq" id="WP_386716479.1">
    <property type="nucleotide sequence ID" value="NZ_JBHRSZ010000002.1"/>
</dbReference>
<accession>A0ABV7HER8</accession>
<organism evidence="2 3">
    <name type="scientific">Litoribrevibacter euphylliae</name>
    <dbReference type="NCBI Taxonomy" id="1834034"/>
    <lineage>
        <taxon>Bacteria</taxon>
        <taxon>Pseudomonadati</taxon>
        <taxon>Pseudomonadota</taxon>
        <taxon>Gammaproteobacteria</taxon>
        <taxon>Oceanospirillales</taxon>
        <taxon>Oceanospirillaceae</taxon>
        <taxon>Litoribrevibacter</taxon>
    </lineage>
</organism>
<dbReference type="InterPro" id="IPR029058">
    <property type="entry name" value="AB_hydrolase_fold"/>
</dbReference>
<reference evidence="3" key="1">
    <citation type="journal article" date="2019" name="Int. J. Syst. Evol. Microbiol.">
        <title>The Global Catalogue of Microorganisms (GCM) 10K type strain sequencing project: providing services to taxonomists for standard genome sequencing and annotation.</title>
        <authorList>
            <consortium name="The Broad Institute Genomics Platform"/>
            <consortium name="The Broad Institute Genome Sequencing Center for Infectious Disease"/>
            <person name="Wu L."/>
            <person name="Ma J."/>
        </authorList>
    </citation>
    <scope>NUCLEOTIDE SEQUENCE [LARGE SCALE GENOMIC DNA]</scope>
    <source>
        <strain evidence="3">KCTC 52438</strain>
    </source>
</reference>
<protein>
    <submittedName>
        <fullName evidence="2">Alpha/beta fold hydrolase</fullName>
    </submittedName>
</protein>
<dbReference type="InterPro" id="IPR050471">
    <property type="entry name" value="AB_hydrolase"/>
</dbReference>
<name>A0ABV7HER8_9GAMM</name>
<dbReference type="EMBL" id="JBHRSZ010000002">
    <property type="protein sequence ID" value="MFC3150172.1"/>
    <property type="molecule type" value="Genomic_DNA"/>
</dbReference>
<evidence type="ECO:0000259" key="1">
    <source>
        <dbReference type="Pfam" id="PF00561"/>
    </source>
</evidence>
<dbReference type="Gene3D" id="3.40.50.1820">
    <property type="entry name" value="alpha/beta hydrolase"/>
    <property type="match status" value="1"/>
</dbReference>
<keyword evidence="2" id="KW-0378">Hydrolase</keyword>
<feature type="domain" description="AB hydrolase-1" evidence="1">
    <location>
        <begin position="46"/>
        <end position="292"/>
    </location>
</feature>
<dbReference type="PANTHER" id="PTHR43433:SF5">
    <property type="entry name" value="AB HYDROLASE-1 DOMAIN-CONTAINING PROTEIN"/>
    <property type="match status" value="1"/>
</dbReference>
<dbReference type="SUPFAM" id="SSF53474">
    <property type="entry name" value="alpha/beta-Hydrolases"/>
    <property type="match status" value="1"/>
</dbReference>
<keyword evidence="3" id="KW-1185">Reference proteome</keyword>
<dbReference type="Pfam" id="PF00561">
    <property type="entry name" value="Abhydrolase_1"/>
    <property type="match status" value="1"/>
</dbReference>
<proteinExistence type="predicted"/>
<sequence length="308" mass="35135">MTDNILHYDTTPQQETLDYQSKRFTLSDGRQLEYFEFGDPLGIPTLYHHGMPGSAMEAAALHDVFIQHGLKLISPNRPGIGFSSKTENYCLELITSDTKELMDYLGHQKVSVIGWSSGGVPALWLAKSATEYVQQVILLSSYSHFSELEQAPFHQTGQASWLKRVVSRLPRLSLLCMAMAGYLANKLPKLYFQLMIRQCHVQDVDILQSYPHYGTMLLEAQRQSFRQSSASLFHDLVSQFEQWPFHLSSIDTPVTVFQGDCDPFVSERIGQHLADCLPNAEYNLLHGQGHLYWLEKSFHYRLARLCQT</sequence>
<gene>
    <name evidence="2" type="ORF">ACFOEK_03970</name>
</gene>
<comment type="caution">
    <text evidence="2">The sequence shown here is derived from an EMBL/GenBank/DDBJ whole genome shotgun (WGS) entry which is preliminary data.</text>
</comment>
<dbReference type="Proteomes" id="UP001595476">
    <property type="component" value="Unassembled WGS sequence"/>
</dbReference>
<evidence type="ECO:0000313" key="2">
    <source>
        <dbReference type="EMBL" id="MFC3150172.1"/>
    </source>
</evidence>
<dbReference type="InterPro" id="IPR000073">
    <property type="entry name" value="AB_hydrolase_1"/>
</dbReference>
<evidence type="ECO:0000313" key="3">
    <source>
        <dbReference type="Proteomes" id="UP001595476"/>
    </source>
</evidence>
<dbReference type="PANTHER" id="PTHR43433">
    <property type="entry name" value="HYDROLASE, ALPHA/BETA FOLD FAMILY PROTEIN"/>
    <property type="match status" value="1"/>
</dbReference>